<accession>A0ABS3MAP4</accession>
<organism evidence="7 8">
    <name type="scientific">Bradyrhizobium quebecense</name>
    <dbReference type="NCBI Taxonomy" id="2748629"/>
    <lineage>
        <taxon>Bacteria</taxon>
        <taxon>Pseudomonadati</taxon>
        <taxon>Pseudomonadota</taxon>
        <taxon>Alphaproteobacteria</taxon>
        <taxon>Hyphomicrobiales</taxon>
        <taxon>Nitrobacteraceae</taxon>
        <taxon>Bradyrhizobium</taxon>
    </lineage>
</organism>
<evidence type="ECO:0000313" key="7">
    <source>
        <dbReference type="EMBL" id="MBO1428557.1"/>
    </source>
</evidence>
<gene>
    <name evidence="7" type="ORF">J4P68_03815</name>
</gene>
<dbReference type="EMBL" id="JAGEPA010000001">
    <property type="protein sequence ID" value="MBO1428557.1"/>
    <property type="molecule type" value="Genomic_DNA"/>
</dbReference>
<keyword evidence="4" id="KW-0804">Transcription</keyword>
<dbReference type="Proteomes" id="UP000692816">
    <property type="component" value="Unassembled WGS sequence"/>
</dbReference>
<evidence type="ECO:0000256" key="5">
    <source>
        <dbReference type="SAM" id="MobiDB-lite"/>
    </source>
</evidence>
<dbReference type="InterPro" id="IPR000551">
    <property type="entry name" value="MerR-type_HTH_dom"/>
</dbReference>
<protein>
    <submittedName>
        <fullName evidence="7">MerR family transcriptional regulator</fullName>
    </submittedName>
</protein>
<proteinExistence type="predicted"/>
<reference evidence="7" key="1">
    <citation type="journal article" date="2021" name="Int. J. Syst. Evol. Microbiol.">
        <title>Bradyrhizobium septentrionale sp. nov. (sv. septentrionale) and Bradyrhizobium quebecense sp. nov. (sv. septentrionale) associated with legumes native to Canada possess rearranged symbiosis genes and numerous insertion sequences.</title>
        <authorList>
            <person name="Bromfield E.S.P."/>
            <person name="Cloutier S."/>
        </authorList>
    </citation>
    <scope>NUCLEOTIDE SEQUENCE</scope>
    <source>
        <strain evidence="7">12S5</strain>
    </source>
</reference>
<keyword evidence="3" id="KW-0238">DNA-binding</keyword>
<comment type="caution">
    <text evidence="7">The sequence shown here is derived from an EMBL/GenBank/DDBJ whole genome shotgun (WGS) entry which is preliminary data.</text>
</comment>
<feature type="region of interest" description="Disordered" evidence="5">
    <location>
        <begin position="105"/>
        <end position="166"/>
    </location>
</feature>
<evidence type="ECO:0000256" key="1">
    <source>
        <dbReference type="ARBA" id="ARBA00022491"/>
    </source>
</evidence>
<dbReference type="RefSeq" id="WP_207830526.1">
    <property type="nucleotide sequence ID" value="NZ_CP088022.1"/>
</dbReference>
<keyword evidence="2" id="KW-0805">Transcription regulation</keyword>
<dbReference type="PANTHER" id="PTHR30204">
    <property type="entry name" value="REDOX-CYCLING DRUG-SENSING TRANSCRIPTIONAL ACTIVATOR SOXR"/>
    <property type="match status" value="1"/>
</dbReference>
<dbReference type="Pfam" id="PF13411">
    <property type="entry name" value="MerR_1"/>
    <property type="match status" value="1"/>
</dbReference>
<dbReference type="SUPFAM" id="SSF46955">
    <property type="entry name" value="Putative DNA-binding domain"/>
    <property type="match status" value="1"/>
</dbReference>
<evidence type="ECO:0000256" key="3">
    <source>
        <dbReference type="ARBA" id="ARBA00023125"/>
    </source>
</evidence>
<keyword evidence="1" id="KW-0678">Repressor</keyword>
<evidence type="ECO:0000256" key="4">
    <source>
        <dbReference type="ARBA" id="ARBA00023163"/>
    </source>
</evidence>
<evidence type="ECO:0000259" key="6">
    <source>
        <dbReference type="PROSITE" id="PS50937"/>
    </source>
</evidence>
<evidence type="ECO:0000313" key="8">
    <source>
        <dbReference type="Proteomes" id="UP000692816"/>
    </source>
</evidence>
<keyword evidence="8" id="KW-1185">Reference proteome</keyword>
<sequence length="166" mass="18194">MRIQEAAHHLGVSARALRHYEAAGLIVPRRNSNGYRSYSVLEIERAAWVSDLIAAGFSTRELRNLLTALEDGRRGARVNCSAVMQEKLEQIDRAIAALRKRRRALSRRLAGPDGGRSNMRTSGRGDEDTQYPGETLPAARGPGRGRGLPRSPDRPAGAASVRLSRI</sequence>
<dbReference type="SMART" id="SM00422">
    <property type="entry name" value="HTH_MERR"/>
    <property type="match status" value="1"/>
</dbReference>
<dbReference type="InterPro" id="IPR047057">
    <property type="entry name" value="MerR_fam"/>
</dbReference>
<dbReference type="PANTHER" id="PTHR30204:SF69">
    <property type="entry name" value="MERR-FAMILY TRANSCRIPTIONAL REGULATOR"/>
    <property type="match status" value="1"/>
</dbReference>
<name>A0ABS3MAP4_9BRAD</name>
<dbReference type="PROSITE" id="PS50937">
    <property type="entry name" value="HTH_MERR_2"/>
    <property type="match status" value="1"/>
</dbReference>
<evidence type="ECO:0000256" key="2">
    <source>
        <dbReference type="ARBA" id="ARBA00023015"/>
    </source>
</evidence>
<dbReference type="InterPro" id="IPR009061">
    <property type="entry name" value="DNA-bd_dom_put_sf"/>
</dbReference>
<dbReference type="Gene3D" id="1.10.1660.10">
    <property type="match status" value="1"/>
</dbReference>
<feature type="domain" description="HTH merR-type" evidence="6">
    <location>
        <begin position="1"/>
        <end position="68"/>
    </location>
</feature>